<dbReference type="OrthoDB" id="3296722at2"/>
<evidence type="ECO:0000313" key="3">
    <source>
        <dbReference type="EMBL" id="PKW00225.1"/>
    </source>
</evidence>
<keyword evidence="4" id="KW-1185">Reference proteome</keyword>
<evidence type="ECO:0000313" key="4">
    <source>
        <dbReference type="Proteomes" id="UP000233750"/>
    </source>
</evidence>
<dbReference type="InterPro" id="IPR036689">
    <property type="entry name" value="ESAT-6-like_sf"/>
</dbReference>
<dbReference type="Gene3D" id="1.10.287.1060">
    <property type="entry name" value="ESAT-6-like"/>
    <property type="match status" value="1"/>
</dbReference>
<dbReference type="Pfam" id="PF25547">
    <property type="entry name" value="WXG100_2"/>
    <property type="match status" value="1"/>
</dbReference>
<protein>
    <recommendedName>
        <fullName evidence="2">Outer membrane channel protein CpnT-like N-terminal domain-containing protein</fullName>
    </recommendedName>
</protein>
<feature type="compositionally biased region" description="Pro residues" evidence="1">
    <location>
        <begin position="116"/>
        <end position="125"/>
    </location>
</feature>
<feature type="region of interest" description="Disordered" evidence="1">
    <location>
        <begin position="110"/>
        <end position="148"/>
    </location>
</feature>
<sequence length="417" mass="42748">MPIDLKVVGDENSCRSAADQLMSLADGITQGGTAFHTARSESETLWTGQAGDAFRARMQPAGEKTDDVADSSRTAAQNLHAFADDLTTVKARMTQARNIAASAGLTVNGDTIADPVAPPSPPAQPSAPGGNSSAPNPGAVQAQQDYQRQQAAFQQARETVSDARKLEQNAHNTLEQKMNAWDTMLKDAADQRCWIAAGTVTGMVGTAISQADKWGKIASARNAQVELFKRIAANAEDPFEEAAAARAAGVFEPGATKAQAALDGNLKWTEGLSGTKVGDVLSASLKDIPSIGSKLPEIAEKLPVVGGVIALGQTAWDSRNAKNPGDVAKAAGADLGGYVAGSLATEGTLAGFAAVGLAGGPVTLAAVGVGVGVAYGVGELVNHWPEVSHWAENTASDIGHGVSSAAHSVGHFFSSIF</sequence>
<dbReference type="EMBL" id="PJMY01000001">
    <property type="protein sequence ID" value="PKW00225.1"/>
    <property type="molecule type" value="Genomic_DNA"/>
</dbReference>
<dbReference type="Proteomes" id="UP000233750">
    <property type="component" value="Unassembled WGS sequence"/>
</dbReference>
<evidence type="ECO:0000259" key="2">
    <source>
        <dbReference type="Pfam" id="PF25547"/>
    </source>
</evidence>
<gene>
    <name evidence="3" type="ORF">ATK30_0316</name>
</gene>
<dbReference type="InterPro" id="IPR057746">
    <property type="entry name" value="CpnT-like_N"/>
</dbReference>
<name>A0A2N3X296_9PSEU</name>
<feature type="domain" description="Outer membrane channel protein CpnT-like N-terminal" evidence="2">
    <location>
        <begin position="9"/>
        <end position="94"/>
    </location>
</feature>
<dbReference type="AlphaFoldDB" id="A0A2N3X296"/>
<evidence type="ECO:0000256" key="1">
    <source>
        <dbReference type="SAM" id="MobiDB-lite"/>
    </source>
</evidence>
<dbReference type="SUPFAM" id="SSF140453">
    <property type="entry name" value="EsxAB dimer-like"/>
    <property type="match status" value="1"/>
</dbReference>
<comment type="caution">
    <text evidence="3">The sequence shown here is derived from an EMBL/GenBank/DDBJ whole genome shotgun (WGS) entry which is preliminary data.</text>
</comment>
<dbReference type="RefSeq" id="WP_143271335.1">
    <property type="nucleotide sequence ID" value="NZ_PJMY01000001.1"/>
</dbReference>
<reference evidence="3 4" key="1">
    <citation type="submission" date="2017-12" db="EMBL/GenBank/DDBJ databases">
        <title>Sequencing the genomes of 1000 Actinobacteria strains.</title>
        <authorList>
            <person name="Klenk H.-P."/>
        </authorList>
    </citation>
    <scope>NUCLEOTIDE SEQUENCE [LARGE SCALE GENOMIC DNA]</scope>
    <source>
        <strain evidence="3 4">DSM 45165</strain>
    </source>
</reference>
<proteinExistence type="predicted"/>
<feature type="compositionally biased region" description="Low complexity" evidence="1">
    <location>
        <begin position="126"/>
        <end position="148"/>
    </location>
</feature>
<organism evidence="3 4">
    <name type="scientific">Amycolatopsis echigonensis</name>
    <dbReference type="NCBI Taxonomy" id="2576905"/>
    <lineage>
        <taxon>Bacteria</taxon>
        <taxon>Bacillati</taxon>
        <taxon>Actinomycetota</taxon>
        <taxon>Actinomycetes</taxon>
        <taxon>Pseudonocardiales</taxon>
        <taxon>Pseudonocardiaceae</taxon>
        <taxon>Amycolatopsis</taxon>
    </lineage>
</organism>
<accession>A0A2N3X296</accession>